<sequence>MGVTRLDKLRNTHIKESLNLEQDVMDKVSTKILKYFGHVLRMKPTRYPKIAVEGNVAGNRPRGLPPKRWLDCISEDCKARSISRLTDASSLAADRKTWNTITIQKPSRGPWPAWTA</sequence>
<name>A0A7M7NLV5_STRPU</name>
<dbReference type="EnsemblMetazoa" id="XM_030982528">
    <property type="protein sequence ID" value="XP_030838388"/>
    <property type="gene ID" value="LOC105444902"/>
</dbReference>
<dbReference type="KEGG" id="spu:105444902"/>
<evidence type="ECO:0000313" key="2">
    <source>
        <dbReference type="Proteomes" id="UP000007110"/>
    </source>
</evidence>
<evidence type="ECO:0000313" key="1">
    <source>
        <dbReference type="EnsemblMetazoa" id="XP_030838388"/>
    </source>
</evidence>
<dbReference type="RefSeq" id="XP_030838388.1">
    <property type="nucleotide sequence ID" value="XM_030982528.1"/>
</dbReference>
<reference evidence="1" key="2">
    <citation type="submission" date="2021-01" db="UniProtKB">
        <authorList>
            <consortium name="EnsemblMetazoa"/>
        </authorList>
    </citation>
    <scope>IDENTIFICATION</scope>
</reference>
<proteinExistence type="predicted"/>
<dbReference type="Proteomes" id="UP000007110">
    <property type="component" value="Unassembled WGS sequence"/>
</dbReference>
<organism evidence="1 2">
    <name type="scientific">Strongylocentrotus purpuratus</name>
    <name type="common">Purple sea urchin</name>
    <dbReference type="NCBI Taxonomy" id="7668"/>
    <lineage>
        <taxon>Eukaryota</taxon>
        <taxon>Metazoa</taxon>
        <taxon>Echinodermata</taxon>
        <taxon>Eleutherozoa</taxon>
        <taxon>Echinozoa</taxon>
        <taxon>Echinoidea</taxon>
        <taxon>Euechinoidea</taxon>
        <taxon>Echinacea</taxon>
        <taxon>Camarodonta</taxon>
        <taxon>Echinidea</taxon>
        <taxon>Strongylocentrotidae</taxon>
        <taxon>Strongylocentrotus</taxon>
    </lineage>
</organism>
<protein>
    <submittedName>
        <fullName evidence="1">Uncharacterized protein</fullName>
    </submittedName>
</protein>
<dbReference type="AlphaFoldDB" id="A0A7M7NLV5"/>
<dbReference type="OrthoDB" id="424543at2759"/>
<dbReference type="GeneID" id="105444902"/>
<accession>A0A7M7NLV5</accession>
<keyword evidence="2" id="KW-1185">Reference proteome</keyword>
<dbReference type="InParanoid" id="A0A7M7NLV5"/>
<reference evidence="2" key="1">
    <citation type="submission" date="2015-02" db="EMBL/GenBank/DDBJ databases">
        <title>Genome sequencing for Strongylocentrotus purpuratus.</title>
        <authorList>
            <person name="Murali S."/>
            <person name="Liu Y."/>
            <person name="Vee V."/>
            <person name="English A."/>
            <person name="Wang M."/>
            <person name="Skinner E."/>
            <person name="Han Y."/>
            <person name="Muzny D.M."/>
            <person name="Worley K.C."/>
            <person name="Gibbs R.A."/>
        </authorList>
    </citation>
    <scope>NUCLEOTIDE SEQUENCE</scope>
</reference>